<dbReference type="GO" id="GO:0000139">
    <property type="term" value="C:Golgi membrane"/>
    <property type="evidence" value="ECO:0007669"/>
    <property type="project" value="UniProtKB-SubCell"/>
</dbReference>
<accession>A0ABD1XNY3</accession>
<dbReference type="PANTHER" id="PTHR13019:SF7">
    <property type="entry name" value="GOLGI APPARATUS MEMBRANE PROTEIN TVP23"/>
    <property type="match status" value="1"/>
</dbReference>
<dbReference type="EMBL" id="JBHFFA010000008">
    <property type="protein sequence ID" value="KAL2610632.1"/>
    <property type="molecule type" value="Genomic_DNA"/>
</dbReference>
<name>A0ABD1XNY3_9MARC</name>
<keyword evidence="4 6" id="KW-1133">Transmembrane helix</keyword>
<comment type="function">
    <text evidence="6">Golgi membrane protein involved in vesicular trafficking.</text>
</comment>
<comment type="subcellular location">
    <subcellularLocation>
        <location evidence="6">Golgi apparatus membrane</location>
        <topology evidence="6">Multi-pass membrane protein</topology>
    </subcellularLocation>
    <subcellularLocation>
        <location evidence="1">Membrane</location>
        <topology evidence="1">Multi-pass membrane protein</topology>
    </subcellularLocation>
</comment>
<evidence type="ECO:0000256" key="6">
    <source>
        <dbReference type="RuleBase" id="RU361206"/>
    </source>
</evidence>
<evidence type="ECO:0000313" key="8">
    <source>
        <dbReference type="EMBL" id="KAL2610632.1"/>
    </source>
</evidence>
<dbReference type="Pfam" id="PF05832">
    <property type="entry name" value="DUF846"/>
    <property type="match status" value="1"/>
</dbReference>
<protein>
    <recommendedName>
        <fullName evidence="6">Golgi apparatus membrane protein TVP23</fullName>
    </recommendedName>
</protein>
<evidence type="ECO:0000256" key="5">
    <source>
        <dbReference type="ARBA" id="ARBA00023136"/>
    </source>
</evidence>
<sequence>MAQEPWRTGSPPQSQQYRANYGQAGRINPNPQSYPVSYEQAGRISPNSQPHAVNLGTPRGAPQNTQAQPSSHEQAGWTSQHTASYGQAARAPQNPGPFPANYGQAEGSSQGPQFHPTNYRQGGGAPQDPKPHPAAPAQEAGPAQNSRSQAQNYRNPMTVLFTVLFKGFAILFYVFCGWFTSSFVIHFVIVSMLMALDFWTVKNISGRILVGMRWWNDSDEQGQSTWRFESLDQEALARMSANDSWLFWWSLYVTMLSRECKPSPNQLWQQV</sequence>
<evidence type="ECO:0000256" key="1">
    <source>
        <dbReference type="ARBA" id="ARBA00004141"/>
    </source>
</evidence>
<proteinExistence type="inferred from homology"/>
<feature type="compositionally biased region" description="Polar residues" evidence="7">
    <location>
        <begin position="62"/>
        <end position="85"/>
    </location>
</feature>
<keyword evidence="9" id="KW-1185">Reference proteome</keyword>
<keyword evidence="5 6" id="KW-0472">Membrane</keyword>
<dbReference type="PANTHER" id="PTHR13019">
    <property type="entry name" value="GOLGI APPARATUS MEMBRANE PROTEIN TVP23"/>
    <property type="match status" value="1"/>
</dbReference>
<evidence type="ECO:0000256" key="2">
    <source>
        <dbReference type="ARBA" id="ARBA00005467"/>
    </source>
</evidence>
<dbReference type="Proteomes" id="UP001605036">
    <property type="component" value="Unassembled WGS sequence"/>
</dbReference>
<dbReference type="InterPro" id="IPR008564">
    <property type="entry name" value="TVP23-like"/>
</dbReference>
<feature type="transmembrane region" description="Helical" evidence="6">
    <location>
        <begin position="157"/>
        <end position="175"/>
    </location>
</feature>
<evidence type="ECO:0000256" key="3">
    <source>
        <dbReference type="ARBA" id="ARBA00022692"/>
    </source>
</evidence>
<keyword evidence="3 6" id="KW-0812">Transmembrane</keyword>
<evidence type="ECO:0000256" key="4">
    <source>
        <dbReference type="ARBA" id="ARBA00022989"/>
    </source>
</evidence>
<dbReference type="AlphaFoldDB" id="A0ABD1XNY3"/>
<comment type="similarity">
    <text evidence="2 6">Belongs to the TVP23 family.</text>
</comment>
<keyword evidence="6" id="KW-0333">Golgi apparatus</keyword>
<gene>
    <name evidence="8" type="ORF">R1flu_029205</name>
</gene>
<evidence type="ECO:0000256" key="7">
    <source>
        <dbReference type="SAM" id="MobiDB-lite"/>
    </source>
</evidence>
<reference evidence="8 9" key="1">
    <citation type="submission" date="2024-09" db="EMBL/GenBank/DDBJ databases">
        <title>Chromosome-scale assembly of Riccia fluitans.</title>
        <authorList>
            <person name="Paukszto L."/>
            <person name="Sawicki J."/>
            <person name="Karawczyk K."/>
            <person name="Piernik-Szablinska J."/>
            <person name="Szczecinska M."/>
            <person name="Mazdziarz M."/>
        </authorList>
    </citation>
    <scope>NUCLEOTIDE SEQUENCE [LARGE SCALE GENOMIC DNA]</scope>
    <source>
        <strain evidence="8">Rf_01</strain>
        <tissue evidence="8">Aerial parts of the thallus</tissue>
    </source>
</reference>
<organism evidence="8 9">
    <name type="scientific">Riccia fluitans</name>
    <dbReference type="NCBI Taxonomy" id="41844"/>
    <lineage>
        <taxon>Eukaryota</taxon>
        <taxon>Viridiplantae</taxon>
        <taxon>Streptophyta</taxon>
        <taxon>Embryophyta</taxon>
        <taxon>Marchantiophyta</taxon>
        <taxon>Marchantiopsida</taxon>
        <taxon>Marchantiidae</taxon>
        <taxon>Marchantiales</taxon>
        <taxon>Ricciaceae</taxon>
        <taxon>Riccia</taxon>
    </lineage>
</organism>
<evidence type="ECO:0000313" key="9">
    <source>
        <dbReference type="Proteomes" id="UP001605036"/>
    </source>
</evidence>
<comment type="caution">
    <text evidence="8">The sequence shown here is derived from an EMBL/GenBank/DDBJ whole genome shotgun (WGS) entry which is preliminary data.</text>
</comment>
<feature type="region of interest" description="Disordered" evidence="7">
    <location>
        <begin position="1"/>
        <end position="149"/>
    </location>
</feature>
<feature type="transmembrane region" description="Helical" evidence="6">
    <location>
        <begin position="181"/>
        <end position="199"/>
    </location>
</feature>
<feature type="compositionally biased region" description="Polar residues" evidence="7">
    <location>
        <begin position="106"/>
        <end position="120"/>
    </location>
</feature>